<accession>A0A501WJY7</accession>
<sequence>MSYYDYKVVPVPKRAKKVKGVSGAAELFALTLTDAINEVAREGWEYYCSEALAIETPGGWLSRARTEEHAVLVFRRAREHLSPRVAVETPREVPRPRAMEEPSLGPARTSARPEAPRFPTLGPAGRD</sequence>
<dbReference type="AlphaFoldDB" id="A0A501WJY7"/>
<protein>
    <recommendedName>
        <fullName evidence="4">DUF4177 domain-containing protein</fullName>
    </recommendedName>
</protein>
<dbReference type="EMBL" id="VFRP01000011">
    <property type="protein sequence ID" value="TPE50183.1"/>
    <property type="molecule type" value="Genomic_DNA"/>
</dbReference>
<evidence type="ECO:0000313" key="2">
    <source>
        <dbReference type="EMBL" id="TPE50183.1"/>
    </source>
</evidence>
<feature type="region of interest" description="Disordered" evidence="1">
    <location>
        <begin position="85"/>
        <end position="127"/>
    </location>
</feature>
<dbReference type="RefSeq" id="WP_140454467.1">
    <property type="nucleotide sequence ID" value="NZ_VFRP01000011.1"/>
</dbReference>
<evidence type="ECO:0000313" key="3">
    <source>
        <dbReference type="Proteomes" id="UP000319255"/>
    </source>
</evidence>
<name>A0A501WJY7_9RHOB</name>
<comment type="caution">
    <text evidence="2">The sequence shown here is derived from an EMBL/GenBank/DDBJ whole genome shotgun (WGS) entry which is preliminary data.</text>
</comment>
<reference evidence="2 3" key="1">
    <citation type="submission" date="2019-06" db="EMBL/GenBank/DDBJ databases">
        <title>A novel bacterium of genus Amaricoccus, isolated from marine sediment.</title>
        <authorList>
            <person name="Huang H."/>
            <person name="Mo K."/>
            <person name="Hu Y."/>
        </authorList>
    </citation>
    <scope>NUCLEOTIDE SEQUENCE [LARGE SCALE GENOMIC DNA]</scope>
    <source>
        <strain evidence="2 3">HB172011</strain>
    </source>
</reference>
<feature type="compositionally biased region" description="Basic and acidic residues" evidence="1">
    <location>
        <begin position="89"/>
        <end position="100"/>
    </location>
</feature>
<evidence type="ECO:0000256" key="1">
    <source>
        <dbReference type="SAM" id="MobiDB-lite"/>
    </source>
</evidence>
<organism evidence="2 3">
    <name type="scientific">Amaricoccus solimangrovi</name>
    <dbReference type="NCBI Taxonomy" id="2589815"/>
    <lineage>
        <taxon>Bacteria</taxon>
        <taxon>Pseudomonadati</taxon>
        <taxon>Pseudomonadota</taxon>
        <taxon>Alphaproteobacteria</taxon>
        <taxon>Rhodobacterales</taxon>
        <taxon>Paracoccaceae</taxon>
        <taxon>Amaricoccus</taxon>
    </lineage>
</organism>
<proteinExistence type="predicted"/>
<dbReference type="OrthoDB" id="7658888at2"/>
<gene>
    <name evidence="2" type="ORF">FJM51_12420</name>
</gene>
<dbReference type="Proteomes" id="UP000319255">
    <property type="component" value="Unassembled WGS sequence"/>
</dbReference>
<keyword evidence="3" id="KW-1185">Reference proteome</keyword>
<evidence type="ECO:0008006" key="4">
    <source>
        <dbReference type="Google" id="ProtNLM"/>
    </source>
</evidence>